<dbReference type="InterPro" id="IPR017970">
    <property type="entry name" value="Homeobox_CS"/>
</dbReference>
<dbReference type="CDD" id="cd00086">
    <property type="entry name" value="homeodomain"/>
    <property type="match status" value="1"/>
</dbReference>
<keyword evidence="11" id="KW-1185">Reference proteome</keyword>
<gene>
    <name evidence="12" type="primary">LOC110974233</name>
</gene>
<evidence type="ECO:0000313" key="12">
    <source>
        <dbReference type="RefSeq" id="XP_022081421.1"/>
    </source>
</evidence>
<evidence type="ECO:0000256" key="4">
    <source>
        <dbReference type="ARBA" id="ARBA00023125"/>
    </source>
</evidence>
<dbReference type="OrthoDB" id="6159439at2759"/>
<dbReference type="InterPro" id="IPR001356">
    <property type="entry name" value="HD"/>
</dbReference>
<feature type="region of interest" description="Disordered" evidence="9">
    <location>
        <begin position="34"/>
        <end position="113"/>
    </location>
</feature>
<dbReference type="KEGG" id="aplc:110974233"/>
<dbReference type="PANTHER" id="PTHR45882">
    <property type="entry name" value="PITUITARY HOMEOBOX HOMOLOG PTX1"/>
    <property type="match status" value="1"/>
</dbReference>
<keyword evidence="6 7" id="KW-0539">Nucleus</keyword>
<evidence type="ECO:0000256" key="8">
    <source>
        <dbReference type="RuleBase" id="RU000682"/>
    </source>
</evidence>
<proteinExistence type="inferred from homology"/>
<comment type="subcellular location">
    <subcellularLocation>
        <location evidence="1 7 8">Nucleus</location>
    </subcellularLocation>
</comment>
<dbReference type="Pfam" id="PF00046">
    <property type="entry name" value="Homeodomain"/>
    <property type="match status" value="1"/>
</dbReference>
<evidence type="ECO:0000256" key="2">
    <source>
        <dbReference type="ARBA" id="ARBA00006503"/>
    </source>
</evidence>
<dbReference type="SUPFAM" id="SSF46689">
    <property type="entry name" value="Homeodomain-like"/>
    <property type="match status" value="1"/>
</dbReference>
<evidence type="ECO:0000256" key="6">
    <source>
        <dbReference type="ARBA" id="ARBA00023242"/>
    </source>
</evidence>
<dbReference type="PANTHER" id="PTHR45882:SF3">
    <property type="entry name" value="PITUITARY HOMEOBOX HOMOLOG PTX1"/>
    <property type="match status" value="1"/>
</dbReference>
<keyword evidence="4 7" id="KW-0238">DNA-binding</keyword>
<dbReference type="OMA" id="NHTLSAC"/>
<dbReference type="FunFam" id="1.10.10.60:FF:000679">
    <property type="entry name" value="Homeobox protein aristaless"/>
    <property type="match status" value="1"/>
</dbReference>
<name>A0A8B7XMX6_ACAPL</name>
<dbReference type="Proteomes" id="UP000694845">
    <property type="component" value="Unplaced"/>
</dbReference>
<protein>
    <submittedName>
        <fullName evidence="12">Pituitary homeobox x-like</fullName>
    </submittedName>
</protein>
<evidence type="ECO:0000313" key="11">
    <source>
        <dbReference type="Proteomes" id="UP000694845"/>
    </source>
</evidence>
<accession>A0A8B7XMX6</accession>
<evidence type="ECO:0000259" key="10">
    <source>
        <dbReference type="PROSITE" id="PS50071"/>
    </source>
</evidence>
<dbReference type="InterPro" id="IPR009057">
    <property type="entry name" value="Homeodomain-like_sf"/>
</dbReference>
<dbReference type="GO" id="GO:0005634">
    <property type="term" value="C:nucleus"/>
    <property type="evidence" value="ECO:0007669"/>
    <property type="project" value="UniProtKB-SubCell"/>
</dbReference>
<feature type="DNA-binding region" description="Homeobox" evidence="7">
    <location>
        <begin position="103"/>
        <end position="162"/>
    </location>
</feature>
<evidence type="ECO:0000256" key="9">
    <source>
        <dbReference type="SAM" id="MobiDB-lite"/>
    </source>
</evidence>
<dbReference type="PROSITE" id="PS50071">
    <property type="entry name" value="HOMEOBOX_2"/>
    <property type="match status" value="1"/>
</dbReference>
<dbReference type="GeneID" id="110974233"/>
<feature type="domain" description="Homeobox" evidence="10">
    <location>
        <begin position="101"/>
        <end position="161"/>
    </location>
</feature>
<keyword evidence="3" id="KW-0217">Developmental protein</keyword>
<evidence type="ECO:0000256" key="5">
    <source>
        <dbReference type="ARBA" id="ARBA00023155"/>
    </source>
</evidence>
<comment type="similarity">
    <text evidence="2">Belongs to the paired homeobox family. Bicoid subfamily.</text>
</comment>
<evidence type="ECO:0000256" key="7">
    <source>
        <dbReference type="PROSITE-ProRule" id="PRU00108"/>
    </source>
</evidence>
<sequence>MEILSAPLSALETYAGTDALRTAGRLPRGVVEKVVSGDGGSGNHLSRHGVSSAEGSHGSAWSNRVNAGSRERSTRAETSVESAGKDSGAENSDESETGKRRRQRRQRTHFTSQQLQELEGNFARNRYPDMSTREEIAAWTNLTESRVRIWFKNRRAKWRKRERNQLNELKNGFGSQFNGLMQPFDDGLYSGYSYNNWAAKSAAAAKSFPWSLNSLGSVTSQPMCFNPPQSAVSPSFSSAPMGGVTPHQNLGPLGHQAGAAAAAAAGTAGCPHGSSPYVYRAEPGSGSLASLCLKAKQHSGGVGGFTYPVQNHTLSACQYATLNGQP</sequence>
<dbReference type="AlphaFoldDB" id="A0A8B7XMX6"/>
<evidence type="ECO:0000256" key="1">
    <source>
        <dbReference type="ARBA" id="ARBA00004123"/>
    </source>
</evidence>
<dbReference type="GO" id="GO:0000978">
    <property type="term" value="F:RNA polymerase II cis-regulatory region sequence-specific DNA binding"/>
    <property type="evidence" value="ECO:0007669"/>
    <property type="project" value="TreeGrafter"/>
</dbReference>
<reference evidence="12" key="1">
    <citation type="submission" date="2025-08" db="UniProtKB">
        <authorList>
            <consortium name="RefSeq"/>
        </authorList>
    </citation>
    <scope>IDENTIFICATION</scope>
</reference>
<dbReference type="GO" id="GO:0000981">
    <property type="term" value="F:DNA-binding transcription factor activity, RNA polymerase II-specific"/>
    <property type="evidence" value="ECO:0007669"/>
    <property type="project" value="InterPro"/>
</dbReference>
<feature type="compositionally biased region" description="Basic residues" evidence="9">
    <location>
        <begin position="99"/>
        <end position="108"/>
    </location>
</feature>
<dbReference type="GO" id="GO:0009653">
    <property type="term" value="P:anatomical structure morphogenesis"/>
    <property type="evidence" value="ECO:0007669"/>
    <property type="project" value="TreeGrafter"/>
</dbReference>
<evidence type="ECO:0000256" key="3">
    <source>
        <dbReference type="ARBA" id="ARBA00022473"/>
    </source>
</evidence>
<dbReference type="SMART" id="SM00389">
    <property type="entry name" value="HOX"/>
    <property type="match status" value="1"/>
</dbReference>
<dbReference type="PROSITE" id="PS00027">
    <property type="entry name" value="HOMEOBOX_1"/>
    <property type="match status" value="1"/>
</dbReference>
<organism evidence="11 12">
    <name type="scientific">Acanthaster planci</name>
    <name type="common">Crown-of-thorns starfish</name>
    <dbReference type="NCBI Taxonomy" id="133434"/>
    <lineage>
        <taxon>Eukaryota</taxon>
        <taxon>Metazoa</taxon>
        <taxon>Echinodermata</taxon>
        <taxon>Eleutherozoa</taxon>
        <taxon>Asterozoa</taxon>
        <taxon>Asteroidea</taxon>
        <taxon>Valvatacea</taxon>
        <taxon>Valvatida</taxon>
        <taxon>Acanthasteridae</taxon>
        <taxon>Acanthaster</taxon>
    </lineage>
</organism>
<keyword evidence="5 7" id="KW-0371">Homeobox</keyword>
<dbReference type="RefSeq" id="XP_022081421.1">
    <property type="nucleotide sequence ID" value="XM_022225729.1"/>
</dbReference>
<dbReference type="Gene3D" id="1.10.10.60">
    <property type="entry name" value="Homeodomain-like"/>
    <property type="match status" value="1"/>
</dbReference>